<accession>A0A1M2W1L8</accession>
<dbReference type="AlphaFoldDB" id="A0A1M2W1L8"/>
<keyword evidence="3" id="KW-1185">Reference proteome</keyword>
<name>A0A1M2W1L8_TRAPU</name>
<feature type="signal peptide" evidence="1">
    <location>
        <begin position="1"/>
        <end position="23"/>
    </location>
</feature>
<organism evidence="2 3">
    <name type="scientific">Trametes pubescens</name>
    <name type="common">White-rot fungus</name>
    <dbReference type="NCBI Taxonomy" id="154538"/>
    <lineage>
        <taxon>Eukaryota</taxon>
        <taxon>Fungi</taxon>
        <taxon>Dikarya</taxon>
        <taxon>Basidiomycota</taxon>
        <taxon>Agaricomycotina</taxon>
        <taxon>Agaricomycetes</taxon>
        <taxon>Polyporales</taxon>
        <taxon>Polyporaceae</taxon>
        <taxon>Trametes</taxon>
    </lineage>
</organism>
<reference evidence="2 3" key="1">
    <citation type="submission" date="2016-10" db="EMBL/GenBank/DDBJ databases">
        <title>Genome sequence of the basidiomycete white-rot fungus Trametes pubescens.</title>
        <authorList>
            <person name="Makela M.R."/>
            <person name="Granchi Z."/>
            <person name="Peng M."/>
            <person name="De Vries R.P."/>
            <person name="Grigoriev I."/>
            <person name="Riley R."/>
            <person name="Hilden K."/>
        </authorList>
    </citation>
    <scope>NUCLEOTIDE SEQUENCE [LARGE SCALE GENOMIC DNA]</scope>
    <source>
        <strain evidence="2 3">FBCC735</strain>
    </source>
</reference>
<keyword evidence="1" id="KW-0732">Signal</keyword>
<dbReference type="Proteomes" id="UP000184267">
    <property type="component" value="Unassembled WGS sequence"/>
</dbReference>
<proteinExistence type="predicted"/>
<dbReference type="EMBL" id="MNAD01000369">
    <property type="protein sequence ID" value="OJT13738.1"/>
    <property type="molecule type" value="Genomic_DNA"/>
</dbReference>
<gene>
    <name evidence="2" type="ORF">TRAPUB_9711</name>
</gene>
<comment type="caution">
    <text evidence="2">The sequence shown here is derived from an EMBL/GenBank/DDBJ whole genome shotgun (WGS) entry which is preliminary data.</text>
</comment>
<evidence type="ECO:0000256" key="1">
    <source>
        <dbReference type="SAM" id="SignalP"/>
    </source>
</evidence>
<evidence type="ECO:0000313" key="3">
    <source>
        <dbReference type="Proteomes" id="UP000184267"/>
    </source>
</evidence>
<evidence type="ECO:0000313" key="2">
    <source>
        <dbReference type="EMBL" id="OJT13738.1"/>
    </source>
</evidence>
<feature type="chain" id="PRO_5009890659" evidence="1">
    <location>
        <begin position="24"/>
        <end position="77"/>
    </location>
</feature>
<sequence>MELGHSSMSAILICRFLLELQHAHQKALDQGSITLIREDGDLGAHAASSLRFTSAVIGSIGASIGAGPEASMPESCE</sequence>
<protein>
    <submittedName>
        <fullName evidence="2">Uncharacterized protein</fullName>
    </submittedName>
</protein>